<dbReference type="GO" id="GO:0009117">
    <property type="term" value="P:nucleotide metabolic process"/>
    <property type="evidence" value="ECO:0007669"/>
    <property type="project" value="UniProtKB-KW"/>
</dbReference>
<dbReference type="EC" id="3.6.1.9" evidence="3"/>
<feature type="chain" id="PRO_5026796396" description="Nucleoside triphosphate pyrophosphatase" evidence="4">
    <location>
        <begin position="21"/>
        <end position="241"/>
    </location>
</feature>
<keyword evidence="2 3" id="KW-0378">Hydrolase</keyword>
<dbReference type="GO" id="GO:0005737">
    <property type="term" value="C:cytoplasm"/>
    <property type="evidence" value="ECO:0007669"/>
    <property type="project" value="UniProtKB-SubCell"/>
</dbReference>
<comment type="caution">
    <text evidence="5">The sequence shown here is derived from an EMBL/GenBank/DDBJ whole genome shotgun (WGS) entry which is preliminary data.</text>
</comment>
<dbReference type="AlphaFoldDB" id="A0A6N7VR64"/>
<keyword evidence="3" id="KW-0963">Cytoplasm</keyword>
<evidence type="ECO:0000256" key="2">
    <source>
        <dbReference type="ARBA" id="ARBA00022801"/>
    </source>
</evidence>
<feature type="signal peptide" evidence="4">
    <location>
        <begin position="1"/>
        <end position="20"/>
    </location>
</feature>
<keyword evidence="3" id="KW-0546">Nucleotide metabolism</keyword>
<dbReference type="InterPro" id="IPR003697">
    <property type="entry name" value="Maf-like"/>
</dbReference>
<protein>
    <recommendedName>
        <fullName evidence="3">Nucleoside triphosphate pyrophosphatase</fullName>
        <ecNumber evidence="3">3.6.1.9</ecNumber>
    </recommendedName>
    <alternativeName>
        <fullName evidence="3">Nucleotide pyrophosphatase</fullName>
        <shortName evidence="3">Nucleotide PPase</shortName>
    </alternativeName>
</protein>
<proteinExistence type="inferred from homology"/>
<comment type="subcellular location">
    <subcellularLocation>
        <location evidence="3">Cytoplasm</location>
    </subcellularLocation>
</comment>
<dbReference type="Proteomes" id="UP000470875">
    <property type="component" value="Unassembled WGS sequence"/>
</dbReference>
<dbReference type="CDD" id="cd00555">
    <property type="entry name" value="Maf"/>
    <property type="match status" value="1"/>
</dbReference>
<dbReference type="GO" id="GO:0047429">
    <property type="term" value="F:nucleoside triphosphate diphosphatase activity"/>
    <property type="evidence" value="ECO:0007669"/>
    <property type="project" value="UniProtKB-EC"/>
</dbReference>
<comment type="caution">
    <text evidence="3">Lacks conserved residue(s) required for the propagation of feature annotation.</text>
</comment>
<sequence length="241" mass="25702">MTRTSALVSFILASGSVARANVLRQAGIDPMIAVPDVDEAAILADLNANGQASPADQVQALAKAKAEASLEALPLSTTGREFVSSGRPGILVACDSMLEFEGQMQGKPHDPAIAKERIGKMQGHKATLWTGHTMIYLDPTTWRVDSYSRPLAKHSRRVNGTASTTIHFGHMSEAEIDAYVATNEPLEVAGSFTIDGLGGPFITGVDGDPHSVIGISLPLLRKLADELDVFWPNLWSRSSRG</sequence>
<comment type="similarity">
    <text evidence="3">Belongs to the Maf family.</text>
</comment>
<dbReference type="EMBL" id="VULO01000001">
    <property type="protein sequence ID" value="MSS83450.1"/>
    <property type="molecule type" value="Genomic_DNA"/>
</dbReference>
<dbReference type="SUPFAM" id="SSF52972">
    <property type="entry name" value="ITPase-like"/>
    <property type="match status" value="1"/>
</dbReference>
<comment type="catalytic activity">
    <reaction evidence="3">
        <text>a 2'-deoxyribonucleoside 5'-triphosphate + H2O = a 2'-deoxyribonucleoside 5'-phosphate + diphosphate + H(+)</text>
        <dbReference type="Rhea" id="RHEA:44644"/>
        <dbReference type="ChEBI" id="CHEBI:15377"/>
        <dbReference type="ChEBI" id="CHEBI:15378"/>
        <dbReference type="ChEBI" id="CHEBI:33019"/>
        <dbReference type="ChEBI" id="CHEBI:61560"/>
        <dbReference type="ChEBI" id="CHEBI:65317"/>
        <dbReference type="EC" id="3.6.1.9"/>
    </reaction>
</comment>
<dbReference type="PIRSF" id="PIRSF006305">
    <property type="entry name" value="Maf"/>
    <property type="match status" value="1"/>
</dbReference>
<keyword evidence="4" id="KW-0732">Signal</keyword>
<organism evidence="5 6">
    <name type="scientific">Scrofimicrobium canadense</name>
    <dbReference type="NCBI Taxonomy" id="2652290"/>
    <lineage>
        <taxon>Bacteria</taxon>
        <taxon>Bacillati</taxon>
        <taxon>Actinomycetota</taxon>
        <taxon>Actinomycetes</taxon>
        <taxon>Actinomycetales</taxon>
        <taxon>Actinomycetaceae</taxon>
        <taxon>Scrofimicrobium</taxon>
    </lineage>
</organism>
<keyword evidence="6" id="KW-1185">Reference proteome</keyword>
<evidence type="ECO:0000313" key="6">
    <source>
        <dbReference type="Proteomes" id="UP000470875"/>
    </source>
</evidence>
<dbReference type="PANTHER" id="PTHR43213">
    <property type="entry name" value="BIFUNCTIONAL DTTP/UTP PYROPHOSPHATASE/METHYLTRANSFERASE PROTEIN-RELATED"/>
    <property type="match status" value="1"/>
</dbReference>
<dbReference type="InterPro" id="IPR029001">
    <property type="entry name" value="ITPase-like_fam"/>
</dbReference>
<gene>
    <name evidence="5" type="ORF">FYJ24_01450</name>
</gene>
<evidence type="ECO:0000256" key="4">
    <source>
        <dbReference type="SAM" id="SignalP"/>
    </source>
</evidence>
<reference evidence="5 6" key="1">
    <citation type="submission" date="2019-08" db="EMBL/GenBank/DDBJ databases">
        <title>In-depth cultivation of the pig gut microbiome towards novel bacterial diversity and tailored functional studies.</title>
        <authorList>
            <person name="Wylensek D."/>
            <person name="Hitch T.C.A."/>
            <person name="Clavel T."/>
        </authorList>
    </citation>
    <scope>NUCLEOTIDE SEQUENCE [LARGE SCALE GENOMIC DNA]</scope>
    <source>
        <strain evidence="5 6">WB03_NA08</strain>
    </source>
</reference>
<comment type="function">
    <text evidence="3">Nucleoside triphosphate pyrophosphatase. May have a dual role in cell division arrest and in preventing the incorporation of modified nucleotides into cellular nucleic acids.</text>
</comment>
<dbReference type="RefSeq" id="WP_154542853.1">
    <property type="nucleotide sequence ID" value="NZ_VULO01000001.1"/>
</dbReference>
<dbReference type="Gene3D" id="3.90.950.10">
    <property type="match status" value="1"/>
</dbReference>
<dbReference type="PANTHER" id="PTHR43213:SF5">
    <property type="entry name" value="BIFUNCTIONAL DTTP_UTP PYROPHOSPHATASE_METHYLTRANSFERASE PROTEIN-RELATED"/>
    <property type="match status" value="1"/>
</dbReference>
<accession>A0A6N7VR64</accession>
<evidence type="ECO:0000256" key="1">
    <source>
        <dbReference type="ARBA" id="ARBA00001968"/>
    </source>
</evidence>
<dbReference type="NCBIfam" id="TIGR00172">
    <property type="entry name" value="maf"/>
    <property type="match status" value="1"/>
</dbReference>
<evidence type="ECO:0000256" key="3">
    <source>
        <dbReference type="HAMAP-Rule" id="MF_00528"/>
    </source>
</evidence>
<evidence type="ECO:0000313" key="5">
    <source>
        <dbReference type="EMBL" id="MSS83450.1"/>
    </source>
</evidence>
<dbReference type="HAMAP" id="MF_00528">
    <property type="entry name" value="Maf"/>
    <property type="match status" value="1"/>
</dbReference>
<feature type="active site" description="Proton acceptor" evidence="3">
    <location>
        <position position="95"/>
    </location>
</feature>
<dbReference type="Pfam" id="PF02545">
    <property type="entry name" value="Maf"/>
    <property type="match status" value="1"/>
</dbReference>
<name>A0A6N7VR64_9ACTO</name>
<comment type="catalytic activity">
    <reaction evidence="3">
        <text>a ribonucleoside 5'-triphosphate + H2O = a ribonucleoside 5'-phosphate + diphosphate + H(+)</text>
        <dbReference type="Rhea" id="RHEA:23996"/>
        <dbReference type="ChEBI" id="CHEBI:15377"/>
        <dbReference type="ChEBI" id="CHEBI:15378"/>
        <dbReference type="ChEBI" id="CHEBI:33019"/>
        <dbReference type="ChEBI" id="CHEBI:58043"/>
        <dbReference type="ChEBI" id="CHEBI:61557"/>
        <dbReference type="EC" id="3.6.1.9"/>
    </reaction>
</comment>
<comment type="cofactor">
    <cofactor evidence="1 3">
        <name>a divalent metal cation</name>
        <dbReference type="ChEBI" id="CHEBI:60240"/>
    </cofactor>
</comment>